<name>A0A9D1PSL9_9FIRM</name>
<feature type="transmembrane region" description="Helical" evidence="1">
    <location>
        <begin position="159"/>
        <end position="178"/>
    </location>
</feature>
<keyword evidence="1" id="KW-0472">Membrane</keyword>
<accession>A0A9D1PSL9</accession>
<evidence type="ECO:0000313" key="2">
    <source>
        <dbReference type="EMBL" id="HIV86457.1"/>
    </source>
</evidence>
<organism evidence="2 3">
    <name type="scientific">Candidatus Monoglobus merdigallinarum</name>
    <dbReference type="NCBI Taxonomy" id="2838698"/>
    <lineage>
        <taxon>Bacteria</taxon>
        <taxon>Bacillati</taxon>
        <taxon>Bacillota</taxon>
        <taxon>Clostridia</taxon>
        <taxon>Monoglobales</taxon>
        <taxon>Monoglobaceae</taxon>
        <taxon>Monoglobus</taxon>
    </lineage>
</organism>
<comment type="caution">
    <text evidence="2">The sequence shown here is derived from an EMBL/GenBank/DDBJ whole genome shotgun (WGS) entry which is preliminary data.</text>
</comment>
<gene>
    <name evidence="2" type="ORF">H9900_06605</name>
</gene>
<reference evidence="2" key="1">
    <citation type="journal article" date="2021" name="PeerJ">
        <title>Extensive microbial diversity within the chicken gut microbiome revealed by metagenomics and culture.</title>
        <authorList>
            <person name="Gilroy R."/>
            <person name="Ravi A."/>
            <person name="Getino M."/>
            <person name="Pursley I."/>
            <person name="Horton D.L."/>
            <person name="Alikhan N.F."/>
            <person name="Baker D."/>
            <person name="Gharbi K."/>
            <person name="Hall N."/>
            <person name="Watson M."/>
            <person name="Adriaenssens E.M."/>
            <person name="Foster-Nyarko E."/>
            <person name="Jarju S."/>
            <person name="Secka A."/>
            <person name="Antonio M."/>
            <person name="Oren A."/>
            <person name="Chaudhuri R.R."/>
            <person name="La Ragione R."/>
            <person name="Hildebrand F."/>
            <person name="Pallen M.J."/>
        </authorList>
    </citation>
    <scope>NUCLEOTIDE SEQUENCE</scope>
    <source>
        <strain evidence="2">5790</strain>
    </source>
</reference>
<feature type="transmembrane region" description="Helical" evidence="1">
    <location>
        <begin position="120"/>
        <end position="147"/>
    </location>
</feature>
<keyword evidence="1" id="KW-0812">Transmembrane</keyword>
<proteinExistence type="predicted"/>
<dbReference type="InterPro" id="IPR010787">
    <property type="entry name" value="DUF1385"/>
</dbReference>
<reference evidence="2" key="2">
    <citation type="submission" date="2021-04" db="EMBL/GenBank/DDBJ databases">
        <authorList>
            <person name="Gilroy R."/>
        </authorList>
    </citation>
    <scope>NUCLEOTIDE SEQUENCE</scope>
    <source>
        <strain evidence="2">5790</strain>
    </source>
</reference>
<sequence length="341" mass="38491">MKNNNSDPLVKKTSIGGQAVIEGVMMRGPEKIATAVRKPDGEIIVDEQELGSGRRSKFVKLPIIRGCVGFFDSMIIGVKALMFSAKFFEVDEDGNEIEQEPGRFEAWLEKKLDSERAMNVVIYISVIVSMLLSIGLFILLPTLVAGFLTDFLNVHNNTVLTLIEGLVRIAIFILYLSLVSRMQDIKRVFMYHGAEHKSIFCYEKGLPLTVENVRVQKRFHPRCGTSFLLIVMVISILVFSIIPWQQEAFTHIPFIGGIFAVMPWAIWRLILRLLLLPVVAGLSYEIIKFAGRHDNRFTRAISAPGMWFQHITTNEPQDDQIEVAIASLKAVIPEDKTADIW</sequence>
<dbReference type="PANTHER" id="PTHR42867:SF1">
    <property type="entry name" value="MEMBRANE PROTEIN-RELATED"/>
    <property type="match status" value="1"/>
</dbReference>
<evidence type="ECO:0000313" key="3">
    <source>
        <dbReference type="Proteomes" id="UP000824162"/>
    </source>
</evidence>
<dbReference type="AlphaFoldDB" id="A0A9D1PSL9"/>
<feature type="transmembrane region" description="Helical" evidence="1">
    <location>
        <begin position="223"/>
        <end position="242"/>
    </location>
</feature>
<dbReference type="PANTHER" id="PTHR42867">
    <property type="entry name" value="MEMBRANE PROTEIN-RELATED"/>
    <property type="match status" value="1"/>
</dbReference>
<protein>
    <submittedName>
        <fullName evidence="2">DUF1385 domain-containing protein</fullName>
    </submittedName>
</protein>
<dbReference type="EMBL" id="DXIJ01000144">
    <property type="protein sequence ID" value="HIV86457.1"/>
    <property type="molecule type" value="Genomic_DNA"/>
</dbReference>
<keyword evidence="1" id="KW-1133">Transmembrane helix</keyword>
<dbReference type="Proteomes" id="UP000824162">
    <property type="component" value="Unassembled WGS sequence"/>
</dbReference>
<evidence type="ECO:0000256" key="1">
    <source>
        <dbReference type="SAM" id="Phobius"/>
    </source>
</evidence>
<dbReference type="Pfam" id="PF07136">
    <property type="entry name" value="DUF1385"/>
    <property type="match status" value="1"/>
</dbReference>